<dbReference type="GO" id="GO:0016787">
    <property type="term" value="F:hydrolase activity"/>
    <property type="evidence" value="ECO:0007669"/>
    <property type="project" value="UniProtKB-KW"/>
</dbReference>
<keyword evidence="1" id="KW-0378">Hydrolase</keyword>
<evidence type="ECO:0000313" key="1">
    <source>
        <dbReference type="EMBL" id="KAH7031546.1"/>
    </source>
</evidence>
<keyword evidence="2" id="KW-1185">Reference proteome</keyword>
<gene>
    <name evidence="1" type="ORF">B0I36DRAFT_211119</name>
</gene>
<evidence type="ECO:0000313" key="2">
    <source>
        <dbReference type="Proteomes" id="UP000756346"/>
    </source>
</evidence>
<dbReference type="InterPro" id="IPR040632">
    <property type="entry name" value="Sulfotransfer_4"/>
</dbReference>
<dbReference type="PANTHER" id="PTHR36978:SF4">
    <property type="entry name" value="P-LOOP CONTAINING NUCLEOSIDE TRIPHOSPHATE HYDROLASE PROTEIN"/>
    <property type="match status" value="1"/>
</dbReference>
<feature type="non-terminal residue" evidence="1">
    <location>
        <position position="217"/>
    </location>
</feature>
<reference evidence="1" key="1">
    <citation type="journal article" date="2021" name="Nat. Commun.">
        <title>Genetic determinants of endophytism in the Arabidopsis root mycobiome.</title>
        <authorList>
            <person name="Mesny F."/>
            <person name="Miyauchi S."/>
            <person name="Thiergart T."/>
            <person name="Pickel B."/>
            <person name="Atanasova L."/>
            <person name="Karlsson M."/>
            <person name="Huettel B."/>
            <person name="Barry K.W."/>
            <person name="Haridas S."/>
            <person name="Chen C."/>
            <person name="Bauer D."/>
            <person name="Andreopoulos W."/>
            <person name="Pangilinan J."/>
            <person name="LaButti K."/>
            <person name="Riley R."/>
            <person name="Lipzen A."/>
            <person name="Clum A."/>
            <person name="Drula E."/>
            <person name="Henrissat B."/>
            <person name="Kohler A."/>
            <person name="Grigoriev I.V."/>
            <person name="Martin F.M."/>
            <person name="Hacquard S."/>
        </authorList>
    </citation>
    <scope>NUCLEOTIDE SEQUENCE</scope>
    <source>
        <strain evidence="1">MPI-CAGE-CH-0230</strain>
    </source>
</reference>
<proteinExistence type="predicted"/>
<dbReference type="PANTHER" id="PTHR36978">
    <property type="entry name" value="P-LOOP CONTAINING NUCLEOTIDE TRIPHOSPHATE HYDROLASE"/>
    <property type="match status" value="1"/>
</dbReference>
<sequence>ILCAGLPRTGTFSLAVALDKLGYKHVHHIIRYSKLPDQWYKLEDCSKRHYPYLNRGAGQSVKPYTRAEWDAWIGQFQATTDLTPFFCKELIQTYPNAKVILVTRDFDKWVHSLETTLFYFVFGWVYILDAIADGLSGHHSTIGLKAMMRGFFQADNALQARRNARKVYDEHHAMVRAMVPPENLLEYNYADGWEPLCKFLGKPVPAGGEKFPRANES</sequence>
<name>A0A9P9BNS7_9PEZI</name>
<dbReference type="GeneID" id="70178457"/>
<dbReference type="Pfam" id="PF17784">
    <property type="entry name" value="Sulfotransfer_4"/>
    <property type="match status" value="1"/>
</dbReference>
<dbReference type="OrthoDB" id="408152at2759"/>
<dbReference type="RefSeq" id="XP_046013226.1">
    <property type="nucleotide sequence ID" value="XM_046148911.1"/>
</dbReference>
<dbReference type="Proteomes" id="UP000756346">
    <property type="component" value="Unassembled WGS sequence"/>
</dbReference>
<dbReference type="AlphaFoldDB" id="A0A9P9BNS7"/>
<dbReference type="InterPro" id="IPR027417">
    <property type="entry name" value="P-loop_NTPase"/>
</dbReference>
<dbReference type="Gene3D" id="3.40.50.300">
    <property type="entry name" value="P-loop containing nucleotide triphosphate hydrolases"/>
    <property type="match status" value="1"/>
</dbReference>
<comment type="caution">
    <text evidence="1">The sequence shown here is derived from an EMBL/GenBank/DDBJ whole genome shotgun (WGS) entry which is preliminary data.</text>
</comment>
<accession>A0A9P9BNS7</accession>
<dbReference type="SUPFAM" id="SSF52540">
    <property type="entry name" value="P-loop containing nucleoside triphosphate hydrolases"/>
    <property type="match status" value="1"/>
</dbReference>
<dbReference type="EMBL" id="JAGTJQ010000005">
    <property type="protein sequence ID" value="KAH7031546.1"/>
    <property type="molecule type" value="Genomic_DNA"/>
</dbReference>
<protein>
    <submittedName>
        <fullName evidence="1">P-loop containing nucleoside triphosphate hydrolase protein</fullName>
    </submittedName>
</protein>
<feature type="non-terminal residue" evidence="1">
    <location>
        <position position="1"/>
    </location>
</feature>
<organism evidence="1 2">
    <name type="scientific">Microdochium trichocladiopsis</name>
    <dbReference type="NCBI Taxonomy" id="1682393"/>
    <lineage>
        <taxon>Eukaryota</taxon>
        <taxon>Fungi</taxon>
        <taxon>Dikarya</taxon>
        <taxon>Ascomycota</taxon>
        <taxon>Pezizomycotina</taxon>
        <taxon>Sordariomycetes</taxon>
        <taxon>Xylariomycetidae</taxon>
        <taxon>Xylariales</taxon>
        <taxon>Microdochiaceae</taxon>
        <taxon>Microdochium</taxon>
    </lineage>
</organism>